<dbReference type="GeneID" id="59374236"/>
<proteinExistence type="predicted"/>
<gene>
    <name evidence="1" type="ORF">PC9H_004418</name>
</gene>
<dbReference type="OrthoDB" id="9994419at2759"/>
<sequence length="336" mass="38807">MPWTLPNELFIPIIESVGCDQKTLLTLLTVSRHFYILALPLLYQKLWISRRDLSDRRDLQSVVDKLYHRIELNPGLRSTTSLSFDLGCFFTHVPDIRTILPHLPSLRRLSIRGPSFIDPEILWLVPLTAQLTHLELQSTFYSQPFVDFLERNTALQFIHQRSSPSTFDRCAARLQQFGRRTSLLDLDIPDLIAASPTSLYDVEAAFAPVRALSVNRIYFTDAPSWVSLPPNLRHIRVQMPPSDMNDSWRALSRSNITYIRFQSVSMPREPDHPVRRLFEVVQSLALVDVGVVGGVLFYRYYRNSDHKLKVPVPHCQWQPWWASAEDDIADAVQRCK</sequence>
<dbReference type="Gene3D" id="3.80.10.10">
    <property type="entry name" value="Ribonuclease Inhibitor"/>
    <property type="match status" value="1"/>
</dbReference>
<protein>
    <recommendedName>
        <fullName evidence="3">F-box domain-containing protein</fullName>
    </recommendedName>
</protein>
<evidence type="ECO:0008006" key="3">
    <source>
        <dbReference type="Google" id="ProtNLM"/>
    </source>
</evidence>
<dbReference type="VEuPathDB" id="FungiDB:PC9H_004418"/>
<evidence type="ECO:0000313" key="2">
    <source>
        <dbReference type="Proteomes" id="UP000623687"/>
    </source>
</evidence>
<dbReference type="Proteomes" id="UP000623687">
    <property type="component" value="Unassembled WGS sequence"/>
</dbReference>
<dbReference type="SUPFAM" id="SSF52047">
    <property type="entry name" value="RNI-like"/>
    <property type="match status" value="1"/>
</dbReference>
<dbReference type="RefSeq" id="XP_036635475.1">
    <property type="nucleotide sequence ID" value="XM_036774002.1"/>
</dbReference>
<keyword evidence="2" id="KW-1185">Reference proteome</keyword>
<dbReference type="EMBL" id="JACETU010000002">
    <property type="protein sequence ID" value="KAF7437576.1"/>
    <property type="molecule type" value="Genomic_DNA"/>
</dbReference>
<organism evidence="1 2">
    <name type="scientific">Pleurotus ostreatus</name>
    <name type="common">Oyster mushroom</name>
    <name type="synonym">White-rot fungus</name>
    <dbReference type="NCBI Taxonomy" id="5322"/>
    <lineage>
        <taxon>Eukaryota</taxon>
        <taxon>Fungi</taxon>
        <taxon>Dikarya</taxon>
        <taxon>Basidiomycota</taxon>
        <taxon>Agaricomycotina</taxon>
        <taxon>Agaricomycetes</taxon>
        <taxon>Agaricomycetidae</taxon>
        <taxon>Agaricales</taxon>
        <taxon>Pleurotineae</taxon>
        <taxon>Pleurotaceae</taxon>
        <taxon>Pleurotus</taxon>
    </lineage>
</organism>
<dbReference type="InterPro" id="IPR032675">
    <property type="entry name" value="LRR_dom_sf"/>
</dbReference>
<dbReference type="AlphaFoldDB" id="A0A8H7A452"/>
<evidence type="ECO:0000313" key="1">
    <source>
        <dbReference type="EMBL" id="KAF7437576.1"/>
    </source>
</evidence>
<name>A0A8H7A452_PLEOS</name>
<accession>A0A8H7A452</accession>
<comment type="caution">
    <text evidence="1">The sequence shown here is derived from an EMBL/GenBank/DDBJ whole genome shotgun (WGS) entry which is preliminary data.</text>
</comment>
<reference evidence="1" key="1">
    <citation type="submission" date="2019-07" db="EMBL/GenBank/DDBJ databases">
        <authorList>
            <person name="Palmer J.M."/>
        </authorList>
    </citation>
    <scope>NUCLEOTIDE SEQUENCE</scope>
    <source>
        <strain evidence="1">PC9</strain>
    </source>
</reference>